<feature type="active site" description="Nucleophile" evidence="7">
    <location>
        <position position="368"/>
    </location>
</feature>
<dbReference type="InterPro" id="IPR002586">
    <property type="entry name" value="CobQ/CobB/MinD/ParA_Nub-bd_dom"/>
</dbReference>
<feature type="region of interest" description="Disordered" evidence="8">
    <location>
        <begin position="517"/>
        <end position="540"/>
    </location>
</feature>
<dbReference type="Proteomes" id="UP000663505">
    <property type="component" value="Chromosome"/>
</dbReference>
<name>A0A9X7Z731_9BACL</name>
<keyword evidence="7" id="KW-0169">Cobalamin biosynthesis</keyword>
<keyword evidence="2 7" id="KW-0436">Ligase</keyword>
<comment type="catalytic activity">
    <reaction evidence="7">
        <text>cob(II)yrinate + 2 L-glutamine + 2 ATP + 2 H2O = cob(II)yrinate a,c diamide + 2 L-glutamate + 2 ADP + 2 phosphate + 2 H(+)</text>
        <dbReference type="Rhea" id="RHEA:26289"/>
        <dbReference type="ChEBI" id="CHEBI:15377"/>
        <dbReference type="ChEBI" id="CHEBI:15378"/>
        <dbReference type="ChEBI" id="CHEBI:29985"/>
        <dbReference type="ChEBI" id="CHEBI:30616"/>
        <dbReference type="ChEBI" id="CHEBI:43474"/>
        <dbReference type="ChEBI" id="CHEBI:58359"/>
        <dbReference type="ChEBI" id="CHEBI:58537"/>
        <dbReference type="ChEBI" id="CHEBI:58894"/>
        <dbReference type="ChEBI" id="CHEBI:456216"/>
        <dbReference type="EC" id="6.3.5.11"/>
    </reaction>
</comment>
<dbReference type="GO" id="GO:0042242">
    <property type="term" value="F:cobyrinic acid a,c-diamide synthase activity"/>
    <property type="evidence" value="ECO:0007669"/>
    <property type="project" value="UniProtKB-UniRule"/>
</dbReference>
<dbReference type="CDD" id="cd05388">
    <property type="entry name" value="CobB_N"/>
    <property type="match status" value="1"/>
</dbReference>
<evidence type="ECO:0000256" key="2">
    <source>
        <dbReference type="ARBA" id="ARBA00022598"/>
    </source>
</evidence>
<dbReference type="EC" id="6.3.5.11" evidence="7"/>
<evidence type="ECO:0000256" key="5">
    <source>
        <dbReference type="ARBA" id="ARBA00022842"/>
    </source>
</evidence>
<feature type="domain" description="CobQ/CobB/MinD/ParA nucleotide binding" evidence="9">
    <location>
        <begin position="27"/>
        <end position="212"/>
    </location>
</feature>
<comment type="function">
    <text evidence="7">Catalyzes the ATP-dependent amidation of the two carboxylate groups at positions a and c of cobyrinate, using either L-glutamine or ammonia as the nitrogen source.</text>
</comment>
<evidence type="ECO:0000256" key="7">
    <source>
        <dbReference type="HAMAP-Rule" id="MF_00027"/>
    </source>
</evidence>
<comment type="cofactor">
    <cofactor evidence="1 7">
        <name>Mg(2+)</name>
        <dbReference type="ChEBI" id="CHEBI:18420"/>
    </cofactor>
</comment>
<feature type="domain" description="CobB/CobQ-like glutamine amidotransferase" evidence="10">
    <location>
        <begin position="285"/>
        <end position="499"/>
    </location>
</feature>
<accession>A0A9X7Z731</accession>
<dbReference type="SUPFAM" id="SSF52540">
    <property type="entry name" value="P-loop containing nucleoside triphosphate hydrolases"/>
    <property type="match status" value="1"/>
</dbReference>
<keyword evidence="3 7" id="KW-0547">Nucleotide-binding</keyword>
<evidence type="ECO:0000313" key="11">
    <source>
        <dbReference type="EMBL" id="QSO48619.1"/>
    </source>
</evidence>
<evidence type="ECO:0000259" key="9">
    <source>
        <dbReference type="Pfam" id="PF01656"/>
    </source>
</evidence>
<reference evidence="11 12" key="1">
    <citation type="submission" date="2021-02" db="EMBL/GenBank/DDBJ databases">
        <title>Alicyclobacillus curvatus sp. nov. and Alicyclobacillus mengziensis sp. nov., two acidophilic bacteria isolated from acid mine drainage.</title>
        <authorList>
            <person name="Huang Y."/>
        </authorList>
    </citation>
    <scope>NUCLEOTIDE SEQUENCE [LARGE SCALE GENOMIC DNA]</scope>
    <source>
        <strain evidence="11 12">S30H14</strain>
    </source>
</reference>
<protein>
    <recommendedName>
        <fullName evidence="7">Cobyrinate a,c-diamide synthase</fullName>
        <ecNumber evidence="7">6.3.5.11</ecNumber>
    </recommendedName>
    <alternativeName>
        <fullName evidence="7">Cobyrinic acid a,c-diamide synthetase</fullName>
    </alternativeName>
</protein>
<dbReference type="NCBIfam" id="TIGR00379">
    <property type="entry name" value="cobB"/>
    <property type="match status" value="1"/>
</dbReference>
<keyword evidence="12" id="KW-1185">Reference proteome</keyword>
<dbReference type="SUPFAM" id="SSF52317">
    <property type="entry name" value="Class I glutamine amidotransferase-like"/>
    <property type="match status" value="1"/>
</dbReference>
<dbReference type="InterPro" id="IPR027417">
    <property type="entry name" value="P-loop_NTPase"/>
</dbReference>
<dbReference type="InterPro" id="IPR029062">
    <property type="entry name" value="Class_I_gatase-like"/>
</dbReference>
<dbReference type="KEGG" id="afx:JZ786_06520"/>
<feature type="site" description="Increases nucleophilicity of active site Cys" evidence="7">
    <location>
        <position position="493"/>
    </location>
</feature>
<dbReference type="GO" id="GO:0005524">
    <property type="term" value="F:ATP binding"/>
    <property type="evidence" value="ECO:0007669"/>
    <property type="project" value="UniProtKB-UniRule"/>
</dbReference>
<sequence>MHSGDVRYLRTNDTSEDQRLLRRPRFVLAGTNSGVGKTTFTLGLMAALQQCGLRVQGYKAGPDYIDPSYHTAVTGRVSRNLDTWMLSKEAVMEIYLRSSVDADVSVIEGVMGFYDGKDPKSNAGSTAELSTVLQAPVVLIVNVGKMARSAAAIVKGFQGLDETVHIAGILVNHVGSHNHFELVKDAIEQECAVPVLGYLPKRTDIQIPGRHLGLIPAIERGELRPLFDSLAEAMEQTVDLDGLLAAARSAPDLMDPSPVLFRAPKAEAAGDGGSRHCHRADNPIKIAIAKDAAFNFYYPENLGLLEHYGAQLLYFSPLAGELIPDEAEGLYLGGGFPEEFAGRLSEHQMLLEQVHHHIADGLPTFAECGGYMFLSQSITDLSGSTYPMVGLLPVKVTMQPRLAALGYREVTALTDSILFEAGEKARGHEFHYSAAEPVPFARRQGSRAQRDSIALTTDRGSSANLDAAYQVTGRFGYKPDGFVWRNMVAGYTHLHFASNPRMASRFVASCRNYRENGGSVLSTPGNEGNEVSDRHGGTYD</sequence>
<comment type="similarity">
    <text evidence="7">Belongs to the CobB/CbiA family.</text>
</comment>
<organism evidence="11 12">
    <name type="scientific">Alicyclobacillus mengziensis</name>
    <dbReference type="NCBI Taxonomy" id="2931921"/>
    <lineage>
        <taxon>Bacteria</taxon>
        <taxon>Bacillati</taxon>
        <taxon>Bacillota</taxon>
        <taxon>Bacilli</taxon>
        <taxon>Bacillales</taxon>
        <taxon>Alicyclobacillaceae</taxon>
        <taxon>Alicyclobacillus</taxon>
    </lineage>
</organism>
<dbReference type="PANTHER" id="PTHR43873:SF1">
    <property type="entry name" value="COBYRINATE A,C-DIAMIDE SYNTHASE"/>
    <property type="match status" value="1"/>
</dbReference>
<evidence type="ECO:0000256" key="6">
    <source>
        <dbReference type="ARBA" id="ARBA00022962"/>
    </source>
</evidence>
<dbReference type="Pfam" id="PF07685">
    <property type="entry name" value="GATase_3"/>
    <property type="match status" value="1"/>
</dbReference>
<dbReference type="EMBL" id="CP071182">
    <property type="protein sequence ID" value="QSO48619.1"/>
    <property type="molecule type" value="Genomic_DNA"/>
</dbReference>
<dbReference type="HAMAP" id="MF_00027">
    <property type="entry name" value="CobB_CbiA"/>
    <property type="match status" value="1"/>
</dbReference>
<dbReference type="GO" id="GO:0009236">
    <property type="term" value="P:cobalamin biosynthetic process"/>
    <property type="evidence" value="ECO:0007669"/>
    <property type="project" value="UniProtKB-UniRule"/>
</dbReference>
<evidence type="ECO:0000256" key="1">
    <source>
        <dbReference type="ARBA" id="ARBA00001946"/>
    </source>
</evidence>
<keyword evidence="4 7" id="KW-0067">ATP-binding</keyword>
<keyword evidence="6 7" id="KW-0315">Glutamine amidotransferase</keyword>
<evidence type="ECO:0000256" key="3">
    <source>
        <dbReference type="ARBA" id="ARBA00022741"/>
    </source>
</evidence>
<gene>
    <name evidence="7" type="primary">cbiA</name>
    <name evidence="11" type="ORF">JZ786_06520</name>
</gene>
<dbReference type="InterPro" id="IPR011698">
    <property type="entry name" value="GATase_3"/>
</dbReference>
<dbReference type="CDD" id="cd03130">
    <property type="entry name" value="GATase1_CobB"/>
    <property type="match status" value="1"/>
</dbReference>
<proteinExistence type="inferred from homology"/>
<dbReference type="Pfam" id="PF01656">
    <property type="entry name" value="CbiA"/>
    <property type="match status" value="1"/>
</dbReference>
<feature type="compositionally biased region" description="Basic and acidic residues" evidence="8">
    <location>
        <begin position="531"/>
        <end position="540"/>
    </location>
</feature>
<dbReference type="InterPro" id="IPR004484">
    <property type="entry name" value="CbiA/CobB_synth"/>
</dbReference>
<keyword evidence="5 7" id="KW-0460">Magnesium</keyword>
<comment type="pathway">
    <text evidence="7">Cofactor biosynthesis; adenosylcobalamin biosynthesis; cob(II)yrinate a,c-diamide from sirohydrochlorin (anaerobic route): step 10/10.</text>
</comment>
<dbReference type="Gene3D" id="3.40.50.300">
    <property type="entry name" value="P-loop containing nucleotide triphosphate hydrolases"/>
    <property type="match status" value="2"/>
</dbReference>
<evidence type="ECO:0000256" key="8">
    <source>
        <dbReference type="SAM" id="MobiDB-lite"/>
    </source>
</evidence>
<evidence type="ECO:0000313" key="12">
    <source>
        <dbReference type="Proteomes" id="UP000663505"/>
    </source>
</evidence>
<evidence type="ECO:0000259" key="10">
    <source>
        <dbReference type="Pfam" id="PF07685"/>
    </source>
</evidence>
<dbReference type="PROSITE" id="PS51274">
    <property type="entry name" value="GATASE_COBBQ"/>
    <property type="match status" value="1"/>
</dbReference>
<dbReference type="AlphaFoldDB" id="A0A9X7Z731"/>
<dbReference type="PANTHER" id="PTHR43873">
    <property type="entry name" value="COBYRINATE A,C-DIAMIDE SYNTHASE"/>
    <property type="match status" value="1"/>
</dbReference>
<comment type="domain">
    <text evidence="7">Comprises of two domains. The C-terminal domain contains the binding site for glutamine and catalyzes the hydrolysis of this substrate to glutamate and ammonia. The N-terminal domain is anticipated to bind ATP and cobyrinate and catalyzes the ultimate synthesis of the diamide product. The ammonia produced via the glutaminase domain is probably translocated to the adjacent domain via a molecular tunnel, where it reacts with an activated intermediate.</text>
</comment>
<comment type="miscellaneous">
    <text evidence="7">The a and c carboxylates of cobyrinate are activated for nucleophilic attack via formation of a phosphorylated intermediate by ATP. CbiA catalyzes first the amidation of the c-carboxylate, and then that of the a-carboxylate.</text>
</comment>
<dbReference type="Gene3D" id="3.40.50.880">
    <property type="match status" value="1"/>
</dbReference>
<evidence type="ECO:0000256" key="4">
    <source>
        <dbReference type="ARBA" id="ARBA00022840"/>
    </source>
</evidence>
<dbReference type="NCBIfam" id="NF002204">
    <property type="entry name" value="PRK01077.1"/>
    <property type="match status" value="1"/>
</dbReference>